<reference evidence="1 2" key="1">
    <citation type="journal article" date="2019" name="Nat. Ecol. Evol.">
        <title>Megaphylogeny resolves global patterns of mushroom evolution.</title>
        <authorList>
            <person name="Varga T."/>
            <person name="Krizsan K."/>
            <person name="Foldi C."/>
            <person name="Dima B."/>
            <person name="Sanchez-Garcia M."/>
            <person name="Sanchez-Ramirez S."/>
            <person name="Szollosi G.J."/>
            <person name="Szarkandi J.G."/>
            <person name="Papp V."/>
            <person name="Albert L."/>
            <person name="Andreopoulos W."/>
            <person name="Angelini C."/>
            <person name="Antonin V."/>
            <person name="Barry K.W."/>
            <person name="Bougher N.L."/>
            <person name="Buchanan P."/>
            <person name="Buyck B."/>
            <person name="Bense V."/>
            <person name="Catcheside P."/>
            <person name="Chovatia M."/>
            <person name="Cooper J."/>
            <person name="Damon W."/>
            <person name="Desjardin D."/>
            <person name="Finy P."/>
            <person name="Geml J."/>
            <person name="Haridas S."/>
            <person name="Hughes K."/>
            <person name="Justo A."/>
            <person name="Karasinski D."/>
            <person name="Kautmanova I."/>
            <person name="Kiss B."/>
            <person name="Kocsube S."/>
            <person name="Kotiranta H."/>
            <person name="LaButti K.M."/>
            <person name="Lechner B.E."/>
            <person name="Liimatainen K."/>
            <person name="Lipzen A."/>
            <person name="Lukacs Z."/>
            <person name="Mihaltcheva S."/>
            <person name="Morgado L.N."/>
            <person name="Niskanen T."/>
            <person name="Noordeloos M.E."/>
            <person name="Ohm R.A."/>
            <person name="Ortiz-Santana B."/>
            <person name="Ovrebo C."/>
            <person name="Racz N."/>
            <person name="Riley R."/>
            <person name="Savchenko A."/>
            <person name="Shiryaev A."/>
            <person name="Soop K."/>
            <person name="Spirin V."/>
            <person name="Szebenyi C."/>
            <person name="Tomsovsky M."/>
            <person name="Tulloss R.E."/>
            <person name="Uehling J."/>
            <person name="Grigoriev I.V."/>
            <person name="Vagvolgyi C."/>
            <person name="Papp T."/>
            <person name="Martin F.M."/>
            <person name="Miettinen O."/>
            <person name="Hibbett D.S."/>
            <person name="Nagy L.G."/>
        </authorList>
    </citation>
    <scope>NUCLEOTIDE SEQUENCE [LARGE SCALE GENOMIC DNA]</scope>
    <source>
        <strain evidence="1 2">NL-1719</strain>
    </source>
</reference>
<name>A0ACD3ABD4_9AGAR</name>
<evidence type="ECO:0000313" key="2">
    <source>
        <dbReference type="Proteomes" id="UP000308600"/>
    </source>
</evidence>
<organism evidence="1 2">
    <name type="scientific">Pluteus cervinus</name>
    <dbReference type="NCBI Taxonomy" id="181527"/>
    <lineage>
        <taxon>Eukaryota</taxon>
        <taxon>Fungi</taxon>
        <taxon>Dikarya</taxon>
        <taxon>Basidiomycota</taxon>
        <taxon>Agaricomycotina</taxon>
        <taxon>Agaricomycetes</taxon>
        <taxon>Agaricomycetidae</taxon>
        <taxon>Agaricales</taxon>
        <taxon>Pluteineae</taxon>
        <taxon>Pluteaceae</taxon>
        <taxon>Pluteus</taxon>
    </lineage>
</organism>
<sequence>MAVFGLESNHWTEVQTFNKNVKSVSNQQDELLDGVKPLKIRDKEEVLESRIVPGGGGGGGGKGFADSRR</sequence>
<dbReference type="EMBL" id="ML208535">
    <property type="protein sequence ID" value="TFK63198.1"/>
    <property type="molecule type" value="Genomic_DNA"/>
</dbReference>
<keyword evidence="2" id="KW-1185">Reference proteome</keyword>
<protein>
    <submittedName>
        <fullName evidence="1">Uncharacterized protein</fullName>
    </submittedName>
</protein>
<accession>A0ACD3ABD4</accession>
<dbReference type="Proteomes" id="UP000308600">
    <property type="component" value="Unassembled WGS sequence"/>
</dbReference>
<evidence type="ECO:0000313" key="1">
    <source>
        <dbReference type="EMBL" id="TFK63198.1"/>
    </source>
</evidence>
<gene>
    <name evidence="1" type="ORF">BDN72DRAFT_902618</name>
</gene>
<proteinExistence type="predicted"/>